<evidence type="ECO:0000256" key="2">
    <source>
        <dbReference type="ARBA" id="ARBA00009142"/>
    </source>
</evidence>
<feature type="transmembrane region" description="Helical" evidence="6">
    <location>
        <begin position="7"/>
        <end position="26"/>
    </location>
</feature>
<proteinExistence type="inferred from homology"/>
<keyword evidence="6" id="KW-1003">Cell membrane</keyword>
<feature type="transmembrane region" description="Helical" evidence="6">
    <location>
        <begin position="194"/>
        <end position="211"/>
    </location>
</feature>
<evidence type="ECO:0000256" key="1">
    <source>
        <dbReference type="ARBA" id="ARBA00004141"/>
    </source>
</evidence>
<comment type="subcellular location">
    <subcellularLocation>
        <location evidence="6">Cell membrane</location>
        <topology evidence="6">Multi-pass membrane protein</topology>
    </subcellularLocation>
    <subcellularLocation>
        <location evidence="1">Membrane</location>
        <topology evidence="1">Multi-pass membrane protein</topology>
    </subcellularLocation>
</comment>
<keyword evidence="3 6" id="KW-0812">Transmembrane</keyword>
<dbReference type="InterPro" id="IPR051598">
    <property type="entry name" value="TSUP/Inactive_protease-like"/>
</dbReference>
<evidence type="ECO:0000256" key="5">
    <source>
        <dbReference type="ARBA" id="ARBA00023136"/>
    </source>
</evidence>
<evidence type="ECO:0000313" key="7">
    <source>
        <dbReference type="EMBL" id="UOF91936.1"/>
    </source>
</evidence>
<reference evidence="7" key="1">
    <citation type="submission" date="2021-12" db="EMBL/GenBank/DDBJ databases">
        <title>Alicyclobacillaceae gen. nov., sp. nov., isolated from chalcocite enrichment system.</title>
        <authorList>
            <person name="Jiang Z."/>
        </authorList>
    </citation>
    <scope>NUCLEOTIDE SEQUENCE</scope>
    <source>
        <strain evidence="7">MYW30-H2</strain>
    </source>
</reference>
<feature type="transmembrane region" description="Helical" evidence="6">
    <location>
        <begin position="70"/>
        <end position="90"/>
    </location>
</feature>
<comment type="similarity">
    <text evidence="2 6">Belongs to the 4-toluene sulfonate uptake permease (TSUP) (TC 2.A.102) family.</text>
</comment>
<protein>
    <recommendedName>
        <fullName evidence="6">Probable membrane transporter protein</fullName>
    </recommendedName>
</protein>
<dbReference type="InterPro" id="IPR002781">
    <property type="entry name" value="TM_pro_TauE-like"/>
</dbReference>
<feature type="transmembrane region" description="Helical" evidence="6">
    <location>
        <begin position="243"/>
        <end position="263"/>
    </location>
</feature>
<gene>
    <name evidence="7" type="ORF">LSG31_06765</name>
</gene>
<dbReference type="PANTHER" id="PTHR43701">
    <property type="entry name" value="MEMBRANE TRANSPORTER PROTEIN MJ0441-RELATED"/>
    <property type="match status" value="1"/>
</dbReference>
<evidence type="ECO:0000313" key="8">
    <source>
        <dbReference type="Proteomes" id="UP000830167"/>
    </source>
</evidence>
<keyword evidence="4 6" id="KW-1133">Transmembrane helix</keyword>
<dbReference type="RefSeq" id="WP_347438626.1">
    <property type="nucleotide sequence ID" value="NZ_CP089291.1"/>
</dbReference>
<organism evidence="7 8">
    <name type="scientific">Fodinisporobacter ferrooxydans</name>
    <dbReference type="NCBI Taxonomy" id="2901836"/>
    <lineage>
        <taxon>Bacteria</taxon>
        <taxon>Bacillati</taxon>
        <taxon>Bacillota</taxon>
        <taxon>Bacilli</taxon>
        <taxon>Bacillales</taxon>
        <taxon>Alicyclobacillaceae</taxon>
        <taxon>Fodinisporobacter</taxon>
    </lineage>
</organism>
<name>A0ABY4CQT6_9BACL</name>
<feature type="transmembrane region" description="Helical" evidence="6">
    <location>
        <begin position="32"/>
        <end position="49"/>
    </location>
</feature>
<evidence type="ECO:0000256" key="3">
    <source>
        <dbReference type="ARBA" id="ARBA00022692"/>
    </source>
</evidence>
<dbReference type="Proteomes" id="UP000830167">
    <property type="component" value="Chromosome"/>
</dbReference>
<dbReference type="Pfam" id="PF01925">
    <property type="entry name" value="TauE"/>
    <property type="match status" value="1"/>
</dbReference>
<evidence type="ECO:0000256" key="6">
    <source>
        <dbReference type="RuleBase" id="RU363041"/>
    </source>
</evidence>
<sequence length="264" mass="28022">MDLKVTIGGWVVGFLVGITGMGGGLIMTPLMIFVFGVSPSIAVGTDLVYSSITKLFGAMQHWRQQTIRFSIVKLLALGSVPGALLGVSILDALRRVFSANDFQHIISDGLGITYLGLTGWMVWNMVRKRNAENDVSIRAAYARDPGRQKRHTVLLGFVGGMLVGLTSVGSGTVFMAALLVMYPLPAAQLVGTDILQAVIVTGTAGLAHAAIGNVNIHMVLQLLLGSIPGILMGSRISKKIPDAAIRFCILMLLMGTSMQMLGVL</sequence>
<keyword evidence="8" id="KW-1185">Reference proteome</keyword>
<dbReference type="PANTHER" id="PTHR43701:SF2">
    <property type="entry name" value="MEMBRANE TRANSPORTER PROTEIN YJNA-RELATED"/>
    <property type="match status" value="1"/>
</dbReference>
<feature type="transmembrane region" description="Helical" evidence="6">
    <location>
        <begin position="102"/>
        <end position="123"/>
    </location>
</feature>
<feature type="transmembrane region" description="Helical" evidence="6">
    <location>
        <begin position="153"/>
        <end position="182"/>
    </location>
</feature>
<evidence type="ECO:0000256" key="4">
    <source>
        <dbReference type="ARBA" id="ARBA00022989"/>
    </source>
</evidence>
<accession>A0ABY4CQT6</accession>
<keyword evidence="5 6" id="KW-0472">Membrane</keyword>
<dbReference type="EMBL" id="CP089291">
    <property type="protein sequence ID" value="UOF91936.1"/>
    <property type="molecule type" value="Genomic_DNA"/>
</dbReference>